<comment type="caution">
    <text evidence="2">The sequence shown here is derived from an EMBL/GenBank/DDBJ whole genome shotgun (WGS) entry which is preliminary data.</text>
</comment>
<organism evidence="2 3">
    <name type="scientific">Scophthalmus maximus</name>
    <name type="common">Turbot</name>
    <name type="synonym">Psetta maxima</name>
    <dbReference type="NCBI Taxonomy" id="52904"/>
    <lineage>
        <taxon>Eukaryota</taxon>
        <taxon>Metazoa</taxon>
        <taxon>Chordata</taxon>
        <taxon>Craniata</taxon>
        <taxon>Vertebrata</taxon>
        <taxon>Euteleostomi</taxon>
        <taxon>Actinopterygii</taxon>
        <taxon>Neopterygii</taxon>
        <taxon>Teleostei</taxon>
        <taxon>Neoteleostei</taxon>
        <taxon>Acanthomorphata</taxon>
        <taxon>Carangaria</taxon>
        <taxon>Pleuronectiformes</taxon>
        <taxon>Pleuronectoidei</taxon>
        <taxon>Scophthalmidae</taxon>
        <taxon>Scophthalmus</taxon>
    </lineage>
</organism>
<sequence length="79" mass="8908">MTTAASGLRLLSAACRHRANVSSHQLRHRSAPPLSTVHDEHLRREDQRGADTQTRFKALFMYSKTLSGMAVHIIYTVFT</sequence>
<dbReference type="AlphaFoldDB" id="A0A6A4TAW3"/>
<evidence type="ECO:0000313" key="3">
    <source>
        <dbReference type="Proteomes" id="UP000438429"/>
    </source>
</evidence>
<accession>A0A6A4TAW3</accession>
<evidence type="ECO:0000256" key="1">
    <source>
        <dbReference type="SAM" id="MobiDB-lite"/>
    </source>
</evidence>
<feature type="region of interest" description="Disordered" evidence="1">
    <location>
        <begin position="21"/>
        <end position="48"/>
    </location>
</feature>
<dbReference type="EMBL" id="VEVO01000007">
    <property type="protein sequence ID" value="KAF0040294.1"/>
    <property type="molecule type" value="Genomic_DNA"/>
</dbReference>
<feature type="compositionally biased region" description="Basic residues" evidence="1">
    <location>
        <begin position="21"/>
        <end position="30"/>
    </location>
</feature>
<feature type="compositionally biased region" description="Basic and acidic residues" evidence="1">
    <location>
        <begin position="37"/>
        <end position="48"/>
    </location>
</feature>
<dbReference type="Proteomes" id="UP000438429">
    <property type="component" value="Unassembled WGS sequence"/>
</dbReference>
<name>A0A6A4TAW3_SCOMX</name>
<protein>
    <submittedName>
        <fullName evidence="2">Uncharacterized protein</fullName>
    </submittedName>
</protein>
<proteinExistence type="predicted"/>
<reference evidence="2 3" key="1">
    <citation type="submission" date="2019-06" db="EMBL/GenBank/DDBJ databases">
        <title>Draft genomes of female and male turbot (Scophthalmus maximus).</title>
        <authorList>
            <person name="Xu H."/>
            <person name="Xu X.-W."/>
            <person name="Shao C."/>
            <person name="Chen S."/>
        </authorList>
    </citation>
    <scope>NUCLEOTIDE SEQUENCE [LARGE SCALE GENOMIC DNA]</scope>
    <source>
        <strain evidence="2">Ysfricsl-2016a</strain>
        <tissue evidence="2">Blood</tissue>
    </source>
</reference>
<evidence type="ECO:0000313" key="2">
    <source>
        <dbReference type="EMBL" id="KAF0040294.1"/>
    </source>
</evidence>
<gene>
    <name evidence="2" type="ORF">F2P81_008529</name>
</gene>